<accession>A0A5K3ESA2</accession>
<name>A0A5K3ESA2_MESCO</name>
<organism evidence="1">
    <name type="scientific">Mesocestoides corti</name>
    <name type="common">Flatworm</name>
    <dbReference type="NCBI Taxonomy" id="53468"/>
    <lineage>
        <taxon>Eukaryota</taxon>
        <taxon>Metazoa</taxon>
        <taxon>Spiralia</taxon>
        <taxon>Lophotrochozoa</taxon>
        <taxon>Platyhelminthes</taxon>
        <taxon>Cestoda</taxon>
        <taxon>Eucestoda</taxon>
        <taxon>Cyclophyllidea</taxon>
        <taxon>Mesocestoididae</taxon>
        <taxon>Mesocestoides</taxon>
    </lineage>
</organism>
<dbReference type="AlphaFoldDB" id="A0A5K3ESA2"/>
<proteinExistence type="predicted"/>
<evidence type="ECO:0000313" key="1">
    <source>
        <dbReference type="WBParaSite" id="MCU_002703-RA"/>
    </source>
</evidence>
<reference evidence="1" key="1">
    <citation type="submission" date="2019-11" db="UniProtKB">
        <authorList>
            <consortium name="WormBaseParasite"/>
        </authorList>
    </citation>
    <scope>IDENTIFICATION</scope>
</reference>
<protein>
    <submittedName>
        <fullName evidence="1">Uncharacterized protein</fullName>
    </submittedName>
</protein>
<sequence>MSDTGTREKVLLTYQKPEPYVWQRSSESTTLATPLIFHCSSFLSTSGWLLILHASRLDAETQDWLRLV</sequence>
<dbReference type="WBParaSite" id="MCU_002703-RA">
    <property type="protein sequence ID" value="MCU_002703-RA"/>
    <property type="gene ID" value="MCU_002703"/>
</dbReference>